<keyword evidence="5" id="KW-1185">Reference proteome</keyword>
<protein>
    <recommendedName>
        <fullName evidence="6">Transmembrane protein</fullName>
    </recommendedName>
</protein>
<dbReference type="InterPro" id="IPR032776">
    <property type="entry name" value="CECR6/TMEM121"/>
</dbReference>
<feature type="transmembrane region" description="Helical" evidence="3">
    <location>
        <begin position="42"/>
        <end position="65"/>
    </location>
</feature>
<gene>
    <name evidence="4" type="ORF">BSL78_02995</name>
</gene>
<evidence type="ECO:0000256" key="2">
    <source>
        <dbReference type="SAM" id="MobiDB-lite"/>
    </source>
</evidence>
<evidence type="ECO:0000313" key="4">
    <source>
        <dbReference type="EMBL" id="PIK60090.1"/>
    </source>
</evidence>
<evidence type="ECO:0008006" key="6">
    <source>
        <dbReference type="Google" id="ProtNLM"/>
    </source>
</evidence>
<dbReference type="EMBL" id="MRZV01000066">
    <property type="protein sequence ID" value="PIK60090.1"/>
    <property type="molecule type" value="Genomic_DNA"/>
</dbReference>
<evidence type="ECO:0000256" key="1">
    <source>
        <dbReference type="ARBA" id="ARBA00007711"/>
    </source>
</evidence>
<accession>A0A2G8LIS9</accession>
<feature type="region of interest" description="Disordered" evidence="2">
    <location>
        <begin position="291"/>
        <end position="322"/>
    </location>
</feature>
<name>A0A2G8LIS9_STIJA</name>
<organism evidence="4 5">
    <name type="scientific">Stichopus japonicus</name>
    <name type="common">Sea cucumber</name>
    <dbReference type="NCBI Taxonomy" id="307972"/>
    <lineage>
        <taxon>Eukaryota</taxon>
        <taxon>Metazoa</taxon>
        <taxon>Echinodermata</taxon>
        <taxon>Eleutherozoa</taxon>
        <taxon>Echinozoa</taxon>
        <taxon>Holothuroidea</taxon>
        <taxon>Aspidochirotacea</taxon>
        <taxon>Aspidochirotida</taxon>
        <taxon>Stichopodidae</taxon>
        <taxon>Apostichopus</taxon>
    </lineage>
</organism>
<dbReference type="PANTHER" id="PTHR47399:SF1">
    <property type="entry name" value="TRANSMEMBRANE PROTEIN 121B"/>
    <property type="match status" value="1"/>
</dbReference>
<dbReference type="AlphaFoldDB" id="A0A2G8LIS9"/>
<proteinExistence type="inferred from homology"/>
<dbReference type="PANTHER" id="PTHR47399">
    <property type="entry name" value="TRANSMEMBRANE PROTEIN 121B"/>
    <property type="match status" value="1"/>
</dbReference>
<sequence length="322" mass="37506">METFDRILEVLTKLLCILVVLGQAIALDSYFFKLDYSGTSPYMWIVYDAVVIIWWITSLMIPKCIKAVSSAEENRFKLVVNEMRYAYLSWIVYAVVLCFKVNHMFFYFSESLEANASLYSSTSLKLIISMAGIAFLLLVYCHHRDIRQVNYKLIMEKISISACLDILDCLSLLNILFVNDVGFEVPYTLDRTVRAFSCICILLPMFPLFLLRILQRENHSRKWYSLSLITQTALYFIFVNVPLFSIRLHLWITHEIDISTFFTKNVIMLFKGAIDIVRELVQWYMQNKASKEQEKEDEEENGQMVEDNADADGQQKQQDTGL</sequence>
<feature type="transmembrane region" description="Helical" evidence="3">
    <location>
        <begin position="223"/>
        <end position="244"/>
    </location>
</feature>
<keyword evidence="3" id="KW-0812">Transmembrane</keyword>
<feature type="transmembrane region" description="Helical" evidence="3">
    <location>
        <begin position="162"/>
        <end position="181"/>
    </location>
</feature>
<keyword evidence="3" id="KW-0472">Membrane</keyword>
<comment type="similarity">
    <text evidence="1">Belongs to the TMEM121 family.</text>
</comment>
<keyword evidence="3" id="KW-1133">Transmembrane helix</keyword>
<dbReference type="Proteomes" id="UP000230750">
    <property type="component" value="Unassembled WGS sequence"/>
</dbReference>
<dbReference type="Pfam" id="PF14997">
    <property type="entry name" value="CECR6_TMEM121"/>
    <property type="match status" value="1"/>
</dbReference>
<evidence type="ECO:0000313" key="5">
    <source>
        <dbReference type="Proteomes" id="UP000230750"/>
    </source>
</evidence>
<feature type="transmembrane region" description="Helical" evidence="3">
    <location>
        <begin position="118"/>
        <end position="141"/>
    </location>
</feature>
<comment type="caution">
    <text evidence="4">The sequence shown here is derived from an EMBL/GenBank/DDBJ whole genome shotgun (WGS) entry which is preliminary data.</text>
</comment>
<feature type="transmembrane region" description="Helical" evidence="3">
    <location>
        <begin position="85"/>
        <end position="106"/>
    </location>
</feature>
<evidence type="ECO:0000256" key="3">
    <source>
        <dbReference type="SAM" id="Phobius"/>
    </source>
</evidence>
<reference evidence="4 5" key="1">
    <citation type="journal article" date="2017" name="PLoS Biol.">
        <title>The sea cucumber genome provides insights into morphological evolution and visceral regeneration.</title>
        <authorList>
            <person name="Zhang X."/>
            <person name="Sun L."/>
            <person name="Yuan J."/>
            <person name="Sun Y."/>
            <person name="Gao Y."/>
            <person name="Zhang L."/>
            <person name="Li S."/>
            <person name="Dai H."/>
            <person name="Hamel J.F."/>
            <person name="Liu C."/>
            <person name="Yu Y."/>
            <person name="Liu S."/>
            <person name="Lin W."/>
            <person name="Guo K."/>
            <person name="Jin S."/>
            <person name="Xu P."/>
            <person name="Storey K.B."/>
            <person name="Huan P."/>
            <person name="Zhang T."/>
            <person name="Zhou Y."/>
            <person name="Zhang J."/>
            <person name="Lin C."/>
            <person name="Li X."/>
            <person name="Xing L."/>
            <person name="Huo D."/>
            <person name="Sun M."/>
            <person name="Wang L."/>
            <person name="Mercier A."/>
            <person name="Li F."/>
            <person name="Yang H."/>
            <person name="Xiang J."/>
        </authorList>
    </citation>
    <scope>NUCLEOTIDE SEQUENCE [LARGE SCALE GENOMIC DNA]</scope>
    <source>
        <strain evidence="4">Shaxun</strain>
        <tissue evidence="4">Muscle</tissue>
    </source>
</reference>
<dbReference type="InterPro" id="IPR026624">
    <property type="entry name" value="CECR6"/>
</dbReference>
<dbReference type="STRING" id="307972.A0A2G8LIS9"/>
<feature type="transmembrane region" description="Helical" evidence="3">
    <location>
        <begin position="193"/>
        <end position="211"/>
    </location>
</feature>
<dbReference type="OrthoDB" id="5964337at2759"/>